<keyword evidence="2" id="KW-1185">Reference proteome</keyword>
<name>A0A8S3RQL4_MYTED</name>
<protein>
    <submittedName>
        <fullName evidence="1">Uncharacterized protein</fullName>
    </submittedName>
</protein>
<dbReference type="Proteomes" id="UP000683360">
    <property type="component" value="Unassembled WGS sequence"/>
</dbReference>
<gene>
    <name evidence="1" type="ORF">MEDL_24884</name>
</gene>
<proteinExistence type="predicted"/>
<dbReference type="EMBL" id="CAJPWZ010001244">
    <property type="protein sequence ID" value="CAG2210827.1"/>
    <property type="molecule type" value="Genomic_DNA"/>
</dbReference>
<dbReference type="AlphaFoldDB" id="A0A8S3RQL4"/>
<accession>A0A8S3RQL4</accession>
<organism evidence="1 2">
    <name type="scientific">Mytilus edulis</name>
    <name type="common">Blue mussel</name>
    <dbReference type="NCBI Taxonomy" id="6550"/>
    <lineage>
        <taxon>Eukaryota</taxon>
        <taxon>Metazoa</taxon>
        <taxon>Spiralia</taxon>
        <taxon>Lophotrochozoa</taxon>
        <taxon>Mollusca</taxon>
        <taxon>Bivalvia</taxon>
        <taxon>Autobranchia</taxon>
        <taxon>Pteriomorphia</taxon>
        <taxon>Mytilida</taxon>
        <taxon>Mytiloidea</taxon>
        <taxon>Mytilidae</taxon>
        <taxon>Mytilinae</taxon>
        <taxon>Mytilus</taxon>
    </lineage>
</organism>
<comment type="caution">
    <text evidence="1">The sequence shown here is derived from an EMBL/GenBank/DDBJ whole genome shotgun (WGS) entry which is preliminary data.</text>
</comment>
<evidence type="ECO:0000313" key="2">
    <source>
        <dbReference type="Proteomes" id="UP000683360"/>
    </source>
</evidence>
<reference evidence="1" key="1">
    <citation type="submission" date="2021-03" db="EMBL/GenBank/DDBJ databases">
        <authorList>
            <person name="Bekaert M."/>
        </authorList>
    </citation>
    <scope>NUCLEOTIDE SEQUENCE</scope>
</reference>
<sequence>MTEEGTMSYFRNVLKINDVNGKVKGHFKTQSEFFKILTESLIREQALELFNMNETSDIFPAGIDKACRATKELAMRNIGNPLLGMLGFLQAGMTTDDEKFNYCKADLVQEHSARNQKDLIRGIGADKTENAISSVTAAAPIITSICRNFDSQHDIIKKEPSLIWMNYLILSQQENKLSRLLRMVNFVMPTSWRMTPTNQENALNESFEVKGEVETEPSFMYCCTFAVILANINKIEWHESRSESTNIDVVIDEFGLDDKGASPGAIGTAVRYSQMATGMLPISSCY</sequence>
<evidence type="ECO:0000313" key="1">
    <source>
        <dbReference type="EMBL" id="CAG2210827.1"/>
    </source>
</evidence>